<reference evidence="2" key="1">
    <citation type="journal article" date="2023" name="G3 (Bethesda)">
        <title>Whole genome assemblies of Zophobas morio and Tenebrio molitor.</title>
        <authorList>
            <person name="Kaur S."/>
            <person name="Stinson S.A."/>
            <person name="diCenzo G.C."/>
        </authorList>
    </citation>
    <scope>NUCLEOTIDE SEQUENCE</scope>
    <source>
        <strain evidence="2">QUZm001</strain>
    </source>
</reference>
<evidence type="ECO:0000256" key="1">
    <source>
        <dbReference type="SAM" id="MobiDB-lite"/>
    </source>
</evidence>
<dbReference type="EMBL" id="JALNTZ010000007">
    <property type="protein sequence ID" value="KAJ3646073.1"/>
    <property type="molecule type" value="Genomic_DNA"/>
</dbReference>
<organism evidence="2 3">
    <name type="scientific">Zophobas morio</name>
    <dbReference type="NCBI Taxonomy" id="2755281"/>
    <lineage>
        <taxon>Eukaryota</taxon>
        <taxon>Metazoa</taxon>
        <taxon>Ecdysozoa</taxon>
        <taxon>Arthropoda</taxon>
        <taxon>Hexapoda</taxon>
        <taxon>Insecta</taxon>
        <taxon>Pterygota</taxon>
        <taxon>Neoptera</taxon>
        <taxon>Endopterygota</taxon>
        <taxon>Coleoptera</taxon>
        <taxon>Polyphaga</taxon>
        <taxon>Cucujiformia</taxon>
        <taxon>Tenebrionidae</taxon>
        <taxon>Zophobas</taxon>
    </lineage>
</organism>
<evidence type="ECO:0000313" key="2">
    <source>
        <dbReference type="EMBL" id="KAJ3646073.1"/>
    </source>
</evidence>
<accession>A0AA38M7J8</accession>
<feature type="compositionally biased region" description="Basic and acidic residues" evidence="1">
    <location>
        <begin position="1"/>
        <end position="11"/>
    </location>
</feature>
<evidence type="ECO:0000313" key="3">
    <source>
        <dbReference type="Proteomes" id="UP001168821"/>
    </source>
</evidence>
<comment type="caution">
    <text evidence="2">The sequence shown here is derived from an EMBL/GenBank/DDBJ whole genome shotgun (WGS) entry which is preliminary data.</text>
</comment>
<gene>
    <name evidence="2" type="ORF">Zmor_023684</name>
</gene>
<name>A0AA38M7J8_9CUCU</name>
<dbReference type="AlphaFoldDB" id="A0AA38M7J8"/>
<feature type="compositionally biased region" description="Polar residues" evidence="1">
    <location>
        <begin position="29"/>
        <end position="39"/>
    </location>
</feature>
<protein>
    <submittedName>
        <fullName evidence="2">Uncharacterized protein</fullName>
    </submittedName>
</protein>
<dbReference type="Proteomes" id="UP001168821">
    <property type="component" value="Unassembled WGS sequence"/>
</dbReference>
<sequence length="185" mass="20977">MPENKPTETTKKRPASLTSEELSGKTHPPSISSENNLLQTPEFVIPNPRRQPKKLKRTGSSSTESLQEPQEPALTDHLASLKICFDKPNQFPLSYDQFRDFFLNVPNTSDLLHLTQQYTTNIHLFIDMLKLLYSHLQNRSMKTSSLKLENPYTSSLNLVPNPILKLINPNVATSSNQFSSYYSGI</sequence>
<feature type="compositionally biased region" description="Polar residues" evidence="1">
    <location>
        <begin position="58"/>
        <end position="68"/>
    </location>
</feature>
<feature type="region of interest" description="Disordered" evidence="1">
    <location>
        <begin position="1"/>
        <end position="72"/>
    </location>
</feature>
<keyword evidence="3" id="KW-1185">Reference proteome</keyword>
<proteinExistence type="predicted"/>